<feature type="transmembrane region" description="Helical" evidence="6">
    <location>
        <begin position="212"/>
        <end position="236"/>
    </location>
</feature>
<evidence type="ECO:0000256" key="4">
    <source>
        <dbReference type="ARBA" id="ARBA00022989"/>
    </source>
</evidence>
<accession>A0A8S3Z3X8</accession>
<feature type="transmembrane region" description="Helical" evidence="6">
    <location>
        <begin position="69"/>
        <end position="91"/>
    </location>
</feature>
<feature type="domain" description="Major facilitator superfamily (MFS) profile" evidence="7">
    <location>
        <begin position="1"/>
        <end position="127"/>
    </location>
</feature>
<feature type="transmembrane region" description="Helical" evidence="6">
    <location>
        <begin position="7"/>
        <end position="27"/>
    </location>
</feature>
<feature type="transmembrane region" description="Helical" evidence="6">
    <location>
        <begin position="268"/>
        <end position="287"/>
    </location>
</feature>
<evidence type="ECO:0000256" key="5">
    <source>
        <dbReference type="ARBA" id="ARBA00023136"/>
    </source>
</evidence>
<dbReference type="Pfam" id="PF07690">
    <property type="entry name" value="MFS_1"/>
    <property type="match status" value="1"/>
</dbReference>
<feature type="transmembrane region" description="Helical" evidence="6">
    <location>
        <begin position="103"/>
        <end position="123"/>
    </location>
</feature>
<dbReference type="SUPFAM" id="SSF103473">
    <property type="entry name" value="MFS general substrate transporter"/>
    <property type="match status" value="1"/>
</dbReference>
<dbReference type="PANTHER" id="PTHR23506">
    <property type="entry name" value="GH10249P"/>
    <property type="match status" value="1"/>
</dbReference>
<sequence length="370" mass="39306">MTFLGAKFVYTCGMMVAGSTSILFGFLDKGPSGTIFVVMSFLVRTVEALGVSAFSTASFAIISNEFPNHIASVFATLETCIGIGLMVGPTIGGALYEVGGFGLPFWVVGVIIIINGLAIFTCLPPPKESGTKQQGTVFSLLKSSMVWVTMMCIMVGSSGIGFLDPTLSNHLEQFGLSTILIGLFFVIVPGIYAVTAPLWGYLSDTKDIQSPLLIGGSLVCTLGFIFMGPSPLFPFLPKQLSNVTMLLCHVDNYQDMCTAAGELWTVTLVFYGFSIGCAIVPTMKCLVIGARDIGLPDSLNTFGLVSGLFNSTFCLGAFIGPTIGGALVDQIGFYYGSTIIASFYLVSKTNICGMYPVKTAVFKKNNENII</sequence>
<evidence type="ECO:0000313" key="8">
    <source>
        <dbReference type="EMBL" id="CAG5122705.1"/>
    </source>
</evidence>
<evidence type="ECO:0000313" key="9">
    <source>
        <dbReference type="Proteomes" id="UP000678393"/>
    </source>
</evidence>
<feature type="transmembrane region" description="Helical" evidence="6">
    <location>
        <begin position="299"/>
        <end position="319"/>
    </location>
</feature>
<dbReference type="PROSITE" id="PS50850">
    <property type="entry name" value="MFS"/>
    <property type="match status" value="1"/>
</dbReference>
<dbReference type="InterPro" id="IPR011701">
    <property type="entry name" value="MFS"/>
</dbReference>
<feature type="transmembrane region" description="Helical" evidence="6">
    <location>
        <begin position="175"/>
        <end position="200"/>
    </location>
</feature>
<keyword evidence="3 6" id="KW-0812">Transmembrane</keyword>
<dbReference type="EMBL" id="CAJHNH020001346">
    <property type="protein sequence ID" value="CAG5122705.1"/>
    <property type="molecule type" value="Genomic_DNA"/>
</dbReference>
<dbReference type="Gene3D" id="1.20.1250.20">
    <property type="entry name" value="MFS general substrate transporter like domains"/>
    <property type="match status" value="2"/>
</dbReference>
<feature type="transmembrane region" description="Helical" evidence="6">
    <location>
        <begin position="33"/>
        <end position="62"/>
    </location>
</feature>
<dbReference type="OrthoDB" id="497880at2759"/>
<dbReference type="InterPro" id="IPR036259">
    <property type="entry name" value="MFS_trans_sf"/>
</dbReference>
<evidence type="ECO:0000259" key="7">
    <source>
        <dbReference type="PROSITE" id="PS50850"/>
    </source>
</evidence>
<evidence type="ECO:0000256" key="1">
    <source>
        <dbReference type="ARBA" id="ARBA00004141"/>
    </source>
</evidence>
<feature type="transmembrane region" description="Helical" evidence="6">
    <location>
        <begin position="331"/>
        <end position="347"/>
    </location>
</feature>
<keyword evidence="5 6" id="KW-0472">Membrane</keyword>
<dbReference type="GO" id="GO:0022857">
    <property type="term" value="F:transmembrane transporter activity"/>
    <property type="evidence" value="ECO:0007669"/>
    <property type="project" value="InterPro"/>
</dbReference>
<dbReference type="PANTHER" id="PTHR23506:SF26">
    <property type="entry name" value="MFS-TYPE TRANSPORTER SLC18B1"/>
    <property type="match status" value="1"/>
</dbReference>
<evidence type="ECO:0000256" key="6">
    <source>
        <dbReference type="SAM" id="Phobius"/>
    </source>
</evidence>
<proteinExistence type="predicted"/>
<organism evidence="8 9">
    <name type="scientific">Candidula unifasciata</name>
    <dbReference type="NCBI Taxonomy" id="100452"/>
    <lineage>
        <taxon>Eukaryota</taxon>
        <taxon>Metazoa</taxon>
        <taxon>Spiralia</taxon>
        <taxon>Lophotrochozoa</taxon>
        <taxon>Mollusca</taxon>
        <taxon>Gastropoda</taxon>
        <taxon>Heterobranchia</taxon>
        <taxon>Euthyneura</taxon>
        <taxon>Panpulmonata</taxon>
        <taxon>Eupulmonata</taxon>
        <taxon>Stylommatophora</taxon>
        <taxon>Helicina</taxon>
        <taxon>Helicoidea</taxon>
        <taxon>Geomitridae</taxon>
        <taxon>Candidula</taxon>
    </lineage>
</organism>
<dbReference type="GO" id="GO:0016020">
    <property type="term" value="C:membrane"/>
    <property type="evidence" value="ECO:0007669"/>
    <property type="project" value="UniProtKB-SubCell"/>
</dbReference>
<reference evidence="8" key="1">
    <citation type="submission" date="2021-04" db="EMBL/GenBank/DDBJ databases">
        <authorList>
            <consortium name="Molecular Ecology Group"/>
        </authorList>
    </citation>
    <scope>NUCLEOTIDE SEQUENCE</scope>
</reference>
<dbReference type="AlphaFoldDB" id="A0A8S3Z3X8"/>
<dbReference type="Proteomes" id="UP000678393">
    <property type="component" value="Unassembled WGS sequence"/>
</dbReference>
<feature type="transmembrane region" description="Helical" evidence="6">
    <location>
        <begin position="144"/>
        <end position="163"/>
    </location>
</feature>
<keyword evidence="4 6" id="KW-1133">Transmembrane helix</keyword>
<gene>
    <name evidence="8" type="ORF">CUNI_LOCUS8263</name>
</gene>
<protein>
    <recommendedName>
        <fullName evidence="7">Major facilitator superfamily (MFS) profile domain-containing protein</fullName>
    </recommendedName>
</protein>
<comment type="subcellular location">
    <subcellularLocation>
        <location evidence="1">Membrane</location>
        <topology evidence="1">Multi-pass membrane protein</topology>
    </subcellularLocation>
</comment>
<evidence type="ECO:0000256" key="3">
    <source>
        <dbReference type="ARBA" id="ARBA00022692"/>
    </source>
</evidence>
<comment type="caution">
    <text evidence="8">The sequence shown here is derived from an EMBL/GenBank/DDBJ whole genome shotgun (WGS) entry which is preliminary data.</text>
</comment>
<name>A0A8S3Z3X8_9EUPU</name>
<dbReference type="InterPro" id="IPR050930">
    <property type="entry name" value="MFS_Vesicular_Transporter"/>
</dbReference>
<keyword evidence="9" id="KW-1185">Reference proteome</keyword>
<dbReference type="InterPro" id="IPR020846">
    <property type="entry name" value="MFS_dom"/>
</dbReference>
<evidence type="ECO:0000256" key="2">
    <source>
        <dbReference type="ARBA" id="ARBA00022448"/>
    </source>
</evidence>
<keyword evidence="2" id="KW-0813">Transport</keyword>